<evidence type="ECO:0000256" key="9">
    <source>
        <dbReference type="ARBA" id="ARBA00023268"/>
    </source>
</evidence>
<keyword evidence="13" id="KW-0812">Transmembrane</keyword>
<evidence type="ECO:0000256" key="8">
    <source>
        <dbReference type="ARBA" id="ARBA00022801"/>
    </source>
</evidence>
<dbReference type="Pfam" id="PF00912">
    <property type="entry name" value="Transgly"/>
    <property type="match status" value="1"/>
</dbReference>
<dbReference type="NCBIfam" id="TIGR02074">
    <property type="entry name" value="PBP_1a_fam"/>
    <property type="match status" value="1"/>
</dbReference>
<dbReference type="SUPFAM" id="SSF56601">
    <property type="entry name" value="beta-lactamase/transpeptidase-like"/>
    <property type="match status" value="1"/>
</dbReference>
<feature type="domain" description="Glycosyl transferase family 51" evidence="15">
    <location>
        <begin position="107"/>
        <end position="273"/>
    </location>
</feature>
<feature type="transmembrane region" description="Helical" evidence="13">
    <location>
        <begin position="43"/>
        <end position="66"/>
    </location>
</feature>
<evidence type="ECO:0000259" key="14">
    <source>
        <dbReference type="Pfam" id="PF00905"/>
    </source>
</evidence>
<comment type="similarity">
    <text evidence="2">In the C-terminal section; belongs to the transpeptidase family.</text>
</comment>
<dbReference type="Gene3D" id="1.10.3810.10">
    <property type="entry name" value="Biosynthetic peptidoglycan transglycosylase-like"/>
    <property type="match status" value="1"/>
</dbReference>
<keyword evidence="13" id="KW-1133">Transmembrane helix</keyword>
<evidence type="ECO:0000259" key="16">
    <source>
        <dbReference type="Pfam" id="PF17093"/>
    </source>
</evidence>
<dbReference type="EC" id="2.4.99.28" evidence="10"/>
<evidence type="ECO:0000256" key="13">
    <source>
        <dbReference type="SAM" id="Phobius"/>
    </source>
</evidence>
<evidence type="ECO:0000256" key="2">
    <source>
        <dbReference type="ARBA" id="ARBA00007090"/>
    </source>
</evidence>
<dbReference type="EMBL" id="JAOTJD010000032">
    <property type="protein sequence ID" value="MFD3265381.1"/>
    <property type="molecule type" value="Genomic_DNA"/>
</dbReference>
<keyword evidence="18" id="KW-1185">Reference proteome</keyword>
<evidence type="ECO:0000256" key="3">
    <source>
        <dbReference type="ARBA" id="ARBA00007739"/>
    </source>
</evidence>
<gene>
    <name evidence="17" type="ORF">OCL97_15595</name>
</gene>
<dbReference type="InterPro" id="IPR001460">
    <property type="entry name" value="PCN-bd_Tpept"/>
</dbReference>
<proteinExistence type="inferred from homology"/>
<feature type="region of interest" description="Disordered" evidence="12">
    <location>
        <begin position="1"/>
        <end position="34"/>
    </location>
</feature>
<keyword evidence="8" id="KW-0378">Hydrolase</keyword>
<comment type="caution">
    <text evidence="17">The sequence shown here is derived from an EMBL/GenBank/DDBJ whole genome shotgun (WGS) entry which is preliminary data.</text>
</comment>
<dbReference type="InterPro" id="IPR036950">
    <property type="entry name" value="PBP_transglycosylase"/>
</dbReference>
<evidence type="ECO:0000256" key="11">
    <source>
        <dbReference type="ARBA" id="ARBA00049902"/>
    </source>
</evidence>
<feature type="region of interest" description="Disordered" evidence="12">
    <location>
        <begin position="667"/>
        <end position="696"/>
    </location>
</feature>
<organism evidence="17 18">
    <name type="scientific">Phenylobacterium ferrooxidans</name>
    <dbReference type="NCBI Taxonomy" id="2982689"/>
    <lineage>
        <taxon>Bacteria</taxon>
        <taxon>Pseudomonadati</taxon>
        <taxon>Pseudomonadota</taxon>
        <taxon>Alphaproteobacteria</taxon>
        <taxon>Caulobacterales</taxon>
        <taxon>Caulobacteraceae</taxon>
        <taxon>Phenylobacterium</taxon>
    </lineage>
</organism>
<dbReference type="Proteomes" id="UP001598130">
    <property type="component" value="Unassembled WGS sequence"/>
</dbReference>
<dbReference type="InterPro" id="IPR050396">
    <property type="entry name" value="Glycosyltr_51/Transpeptidase"/>
</dbReference>
<feature type="domain" description="Penicillin-binding protein transpeptidase" evidence="14">
    <location>
        <begin position="368"/>
        <end position="623"/>
    </location>
</feature>
<comment type="catalytic activity">
    <reaction evidence="11">
        <text>[GlcNAc-(1-&gt;4)-Mur2Ac(oyl-L-Ala-gamma-D-Glu-L-Lys-D-Ala-D-Ala)](n)-di-trans,octa-cis-undecaprenyl diphosphate + beta-D-GlcNAc-(1-&gt;4)-Mur2Ac(oyl-L-Ala-gamma-D-Glu-L-Lys-D-Ala-D-Ala)-di-trans,octa-cis-undecaprenyl diphosphate = [GlcNAc-(1-&gt;4)-Mur2Ac(oyl-L-Ala-gamma-D-Glu-L-Lys-D-Ala-D-Ala)](n+1)-di-trans,octa-cis-undecaprenyl diphosphate + di-trans,octa-cis-undecaprenyl diphosphate + H(+)</text>
        <dbReference type="Rhea" id="RHEA:23708"/>
        <dbReference type="Rhea" id="RHEA-COMP:9602"/>
        <dbReference type="Rhea" id="RHEA-COMP:9603"/>
        <dbReference type="ChEBI" id="CHEBI:15378"/>
        <dbReference type="ChEBI" id="CHEBI:58405"/>
        <dbReference type="ChEBI" id="CHEBI:60033"/>
        <dbReference type="ChEBI" id="CHEBI:78435"/>
        <dbReference type="EC" id="2.4.99.28"/>
    </reaction>
</comment>
<evidence type="ECO:0000256" key="4">
    <source>
        <dbReference type="ARBA" id="ARBA00022645"/>
    </source>
</evidence>
<evidence type="ECO:0000256" key="1">
    <source>
        <dbReference type="ARBA" id="ARBA00004752"/>
    </source>
</evidence>
<evidence type="ECO:0000256" key="10">
    <source>
        <dbReference type="ARBA" id="ARBA00044770"/>
    </source>
</evidence>
<dbReference type="InterPro" id="IPR023346">
    <property type="entry name" value="Lysozyme-like_dom_sf"/>
</dbReference>
<sequence length="696" mass="74773">MPKSKKAKVKTEKPPKAKRGGSGGGGSGFGGGGGPRKARNLKWLWTTLVVVAAVTVLLVLGGAVYVQQVYLKDIPALPEREALYAINRAPAIKFFDKTGALIASRGPKYGDRVSLNQLPDYVPRAFLAAEDRRFYHHGAIDPWAILRAARANYAAGRVVEGGSTLSQQLAKGLFLTPDQTMTRKIQEAVMAQRLEKMLTKDEVLELYLNRIYFGANTFGIDGASRTYFGKPASQLNLAEAALLASLPKAPSRMALNRNMSGALERQRLVLERMVGEGWITAEDAATAAARPPLISPSALANDGDMGYALDYATNEVLKLVGPNSPDLMVRLTIDPKLQATGANILRKAIAGEGKAAGASQASMVAISSEGAIRTMVGGLDYNASVFNRAVQARRQPGSSFKPFVYAAALEKGVMPTDVRIDGPVKFGDWKPENYGGGYRGAVTIDTALARSINTVAVKLAQEVGGPGVAELARRFGITTIPASPNLSVALGSYEVPLIEMVSGFQVFQTGGARVTPYMVDEIKTISGQPVFLHQTSSPVPAYDIARASMMVKMMKKVITGGTGTRANFGRPAAGKTGTSQNWRDAWFVGFTPDYVAGVWVGNDDDKPMNKITGGVMSASIWREFMMVAHDKLPVRDFDWLLPDPEPDLEADPRNDFYEGLAEEFSAAARDAQAAIPPEPIEPKPPVEPPSIEEIPF</sequence>
<dbReference type="Pfam" id="PF00905">
    <property type="entry name" value="Transpeptidase"/>
    <property type="match status" value="1"/>
</dbReference>
<keyword evidence="6" id="KW-0328">Glycosyltransferase</keyword>
<evidence type="ECO:0000259" key="15">
    <source>
        <dbReference type="Pfam" id="PF00912"/>
    </source>
</evidence>
<name>A0ABW6CUG1_9CAUL</name>
<evidence type="ECO:0000256" key="12">
    <source>
        <dbReference type="SAM" id="MobiDB-lite"/>
    </source>
</evidence>
<dbReference type="InterPro" id="IPR031375">
    <property type="entry name" value="PBP_N"/>
</dbReference>
<dbReference type="PANTHER" id="PTHR32282:SF33">
    <property type="entry name" value="PEPTIDOGLYCAN GLYCOSYLTRANSFERASE"/>
    <property type="match status" value="1"/>
</dbReference>
<keyword evidence="5" id="KW-0645">Protease</keyword>
<comment type="pathway">
    <text evidence="1">Cell wall biogenesis; peptidoglycan biosynthesis.</text>
</comment>
<keyword evidence="4" id="KW-0121">Carboxypeptidase</keyword>
<reference evidence="17 18" key="1">
    <citation type="submission" date="2022-09" db="EMBL/GenBank/DDBJ databases">
        <title>New species of Phenylobacterium.</title>
        <authorList>
            <person name="Mieszkin S."/>
        </authorList>
    </citation>
    <scope>NUCLEOTIDE SEQUENCE [LARGE SCALE GENOMIC DNA]</scope>
    <source>
        <strain evidence="17 18">HK31-G</strain>
    </source>
</reference>
<evidence type="ECO:0000256" key="7">
    <source>
        <dbReference type="ARBA" id="ARBA00022679"/>
    </source>
</evidence>
<feature type="compositionally biased region" description="Gly residues" evidence="12">
    <location>
        <begin position="20"/>
        <end position="34"/>
    </location>
</feature>
<comment type="similarity">
    <text evidence="3">In the N-terminal section; belongs to the glycosyltransferase 51 family.</text>
</comment>
<feature type="compositionally biased region" description="Pro residues" evidence="12">
    <location>
        <begin position="676"/>
        <end position="688"/>
    </location>
</feature>
<dbReference type="InterPro" id="IPR001264">
    <property type="entry name" value="Glyco_trans_51"/>
</dbReference>
<evidence type="ECO:0000256" key="6">
    <source>
        <dbReference type="ARBA" id="ARBA00022676"/>
    </source>
</evidence>
<dbReference type="Gene3D" id="3.40.710.10">
    <property type="entry name" value="DD-peptidase/beta-lactamase superfamily"/>
    <property type="match status" value="1"/>
</dbReference>
<evidence type="ECO:0000256" key="5">
    <source>
        <dbReference type="ARBA" id="ARBA00022670"/>
    </source>
</evidence>
<dbReference type="Pfam" id="PF17093">
    <property type="entry name" value="PBP_N"/>
    <property type="match status" value="1"/>
</dbReference>
<feature type="domain" description="Penicillin-binding protein N-terminal" evidence="16">
    <location>
        <begin position="36"/>
        <end position="96"/>
    </location>
</feature>
<dbReference type="PANTHER" id="PTHR32282">
    <property type="entry name" value="BINDING PROTEIN TRANSPEPTIDASE, PUTATIVE-RELATED"/>
    <property type="match status" value="1"/>
</dbReference>
<evidence type="ECO:0000313" key="17">
    <source>
        <dbReference type="EMBL" id="MFD3265381.1"/>
    </source>
</evidence>
<dbReference type="SUPFAM" id="SSF53955">
    <property type="entry name" value="Lysozyme-like"/>
    <property type="match status" value="1"/>
</dbReference>
<evidence type="ECO:0000313" key="18">
    <source>
        <dbReference type="Proteomes" id="UP001598130"/>
    </source>
</evidence>
<keyword evidence="7" id="KW-0808">Transferase</keyword>
<dbReference type="InterPro" id="IPR012338">
    <property type="entry name" value="Beta-lactam/transpept-like"/>
</dbReference>
<accession>A0ABW6CUG1</accession>
<keyword evidence="9" id="KW-0511">Multifunctional enzyme</keyword>
<keyword evidence="13" id="KW-0472">Membrane</keyword>
<protein>
    <recommendedName>
        <fullName evidence="10">peptidoglycan glycosyltransferase</fullName>
        <ecNumber evidence="10">2.4.99.28</ecNumber>
    </recommendedName>
</protein>